<name>A0ABT2E046_9ENTR</name>
<comment type="caution">
    <text evidence="2">The sequence shown here is derived from an EMBL/GenBank/DDBJ whole genome shotgun (WGS) entry which is preliminary data.</text>
</comment>
<reference evidence="2 3" key="1">
    <citation type="submission" date="2022-04" db="EMBL/GenBank/DDBJ databases">
        <title>Proposal of a three novel species of Scandinavium, Scandinavium hiltneri, Scandinavium manionii, Scandinavium tedordense.</title>
        <authorList>
            <person name="Maddock D.W."/>
            <person name="Brady C.L."/>
            <person name="Denman S."/>
            <person name="Arnold D."/>
        </authorList>
    </citation>
    <scope>NUCLEOTIDE SEQUENCE [LARGE SCALE GENOMIC DNA]</scope>
    <source>
        <strain evidence="2 3">H11S7</strain>
    </source>
</reference>
<feature type="region of interest" description="Disordered" evidence="1">
    <location>
        <begin position="1"/>
        <end position="30"/>
    </location>
</feature>
<keyword evidence="3" id="KW-1185">Reference proteome</keyword>
<evidence type="ECO:0000313" key="3">
    <source>
        <dbReference type="Proteomes" id="UP001205357"/>
    </source>
</evidence>
<accession>A0ABT2E046</accession>
<gene>
    <name evidence="2" type="ORF">MUU47_08930</name>
</gene>
<evidence type="ECO:0000313" key="2">
    <source>
        <dbReference type="EMBL" id="MCS2161244.1"/>
    </source>
</evidence>
<proteinExistence type="predicted"/>
<evidence type="ECO:0000256" key="1">
    <source>
        <dbReference type="SAM" id="MobiDB-lite"/>
    </source>
</evidence>
<organism evidence="2 3">
    <name type="scientific">Scandinavium hiltneri</name>
    <dbReference type="NCBI Taxonomy" id="2926519"/>
    <lineage>
        <taxon>Bacteria</taxon>
        <taxon>Pseudomonadati</taxon>
        <taxon>Pseudomonadota</taxon>
        <taxon>Gammaproteobacteria</taxon>
        <taxon>Enterobacterales</taxon>
        <taxon>Enterobacteriaceae</taxon>
        <taxon>Scandinavium</taxon>
    </lineage>
</organism>
<dbReference type="EMBL" id="JALIGE010000072">
    <property type="protein sequence ID" value="MCS2161244.1"/>
    <property type="molecule type" value="Genomic_DNA"/>
</dbReference>
<dbReference type="RefSeq" id="WP_258987824.1">
    <property type="nucleotide sequence ID" value="NZ_JALIGE010000072.1"/>
</dbReference>
<sequence>MKAKIKLGTSTVTRPAPRAGEGVGGKEDMVPQNADNIITFNGVDCEK</sequence>
<protein>
    <submittedName>
        <fullName evidence="2">Uncharacterized protein</fullName>
    </submittedName>
</protein>
<dbReference type="Proteomes" id="UP001205357">
    <property type="component" value="Unassembled WGS sequence"/>
</dbReference>